<dbReference type="PANTHER" id="PTHR21230">
    <property type="entry name" value="VESICLE TRANSPORT V-SNARE PROTEIN VTI1-RELATED"/>
    <property type="match status" value="1"/>
</dbReference>
<dbReference type="GO" id="GO:0031201">
    <property type="term" value="C:SNARE complex"/>
    <property type="evidence" value="ECO:0007669"/>
    <property type="project" value="TreeGrafter"/>
</dbReference>
<dbReference type="GO" id="GO:0005789">
    <property type="term" value="C:endoplasmic reticulum membrane"/>
    <property type="evidence" value="ECO:0007669"/>
    <property type="project" value="TreeGrafter"/>
</dbReference>
<evidence type="ECO:0000256" key="5">
    <source>
        <dbReference type="ARBA" id="ARBA00022989"/>
    </source>
</evidence>
<dbReference type="AlphaFoldDB" id="A0A8J5YAU6"/>
<keyword evidence="6 8" id="KW-0472">Membrane</keyword>
<dbReference type="EMBL" id="JAHUZN010000011">
    <property type="protein sequence ID" value="KAG8478802.1"/>
    <property type="molecule type" value="Genomic_DNA"/>
</dbReference>
<dbReference type="GO" id="GO:0005794">
    <property type="term" value="C:Golgi apparatus"/>
    <property type="evidence" value="ECO:0007669"/>
    <property type="project" value="TreeGrafter"/>
</dbReference>
<dbReference type="GO" id="GO:0005484">
    <property type="term" value="F:SNAP receptor activity"/>
    <property type="evidence" value="ECO:0007669"/>
    <property type="project" value="TreeGrafter"/>
</dbReference>
<dbReference type="CDD" id="cd15863">
    <property type="entry name" value="SNARE_GS27"/>
    <property type="match status" value="1"/>
</dbReference>
<protein>
    <recommendedName>
        <fullName evidence="11">Membrin</fullName>
    </recommendedName>
</protein>
<evidence type="ECO:0000313" key="9">
    <source>
        <dbReference type="EMBL" id="KAG8478802.1"/>
    </source>
</evidence>
<dbReference type="PANTHER" id="PTHR21230:SF1">
    <property type="entry name" value="GOLGI SNAP RECEPTOR COMPLEX MEMBER 2"/>
    <property type="match status" value="1"/>
</dbReference>
<evidence type="ECO:0008006" key="11">
    <source>
        <dbReference type="Google" id="ProtNLM"/>
    </source>
</evidence>
<evidence type="ECO:0000256" key="1">
    <source>
        <dbReference type="ARBA" id="ARBA00004211"/>
    </source>
</evidence>
<keyword evidence="4" id="KW-0653">Protein transport</keyword>
<dbReference type="GO" id="GO:0015031">
    <property type="term" value="P:protein transport"/>
    <property type="evidence" value="ECO:0007669"/>
    <property type="project" value="UniProtKB-KW"/>
</dbReference>
<gene>
    <name evidence="9" type="ORF">CXB51_028686</name>
</gene>
<dbReference type="GO" id="GO:0031902">
    <property type="term" value="C:late endosome membrane"/>
    <property type="evidence" value="ECO:0007669"/>
    <property type="project" value="TreeGrafter"/>
</dbReference>
<dbReference type="GO" id="GO:0000149">
    <property type="term" value="F:SNARE binding"/>
    <property type="evidence" value="ECO:0007669"/>
    <property type="project" value="TreeGrafter"/>
</dbReference>
<evidence type="ECO:0000256" key="2">
    <source>
        <dbReference type="ARBA" id="ARBA00022448"/>
    </source>
</evidence>
<comment type="subcellular location">
    <subcellularLocation>
        <location evidence="1">Membrane</location>
        <topology evidence="1">Single-pass type IV membrane protein</topology>
    </subcellularLocation>
</comment>
<evidence type="ECO:0000256" key="4">
    <source>
        <dbReference type="ARBA" id="ARBA00022927"/>
    </source>
</evidence>
<organism evidence="9 10">
    <name type="scientific">Gossypium anomalum</name>
    <dbReference type="NCBI Taxonomy" id="47600"/>
    <lineage>
        <taxon>Eukaryota</taxon>
        <taxon>Viridiplantae</taxon>
        <taxon>Streptophyta</taxon>
        <taxon>Embryophyta</taxon>
        <taxon>Tracheophyta</taxon>
        <taxon>Spermatophyta</taxon>
        <taxon>Magnoliopsida</taxon>
        <taxon>eudicotyledons</taxon>
        <taxon>Gunneridae</taxon>
        <taxon>Pentapetalae</taxon>
        <taxon>rosids</taxon>
        <taxon>malvids</taxon>
        <taxon>Malvales</taxon>
        <taxon>Malvaceae</taxon>
        <taxon>Malvoideae</taxon>
        <taxon>Gossypium</taxon>
    </lineage>
</organism>
<name>A0A8J5YAU6_9ROSI</name>
<dbReference type="OrthoDB" id="158360at2759"/>
<feature type="coiled-coil region" evidence="7">
    <location>
        <begin position="77"/>
        <end position="104"/>
    </location>
</feature>
<evidence type="ECO:0000256" key="6">
    <source>
        <dbReference type="ARBA" id="ARBA00023136"/>
    </source>
</evidence>
<keyword evidence="2" id="KW-0813">Transport</keyword>
<keyword evidence="5 8" id="KW-1133">Transmembrane helix</keyword>
<feature type="transmembrane region" description="Helical" evidence="8">
    <location>
        <begin position="204"/>
        <end position="221"/>
    </location>
</feature>
<evidence type="ECO:0000256" key="3">
    <source>
        <dbReference type="ARBA" id="ARBA00022692"/>
    </source>
</evidence>
<evidence type="ECO:0000313" key="10">
    <source>
        <dbReference type="Proteomes" id="UP000701853"/>
    </source>
</evidence>
<dbReference type="SUPFAM" id="SSF58038">
    <property type="entry name" value="SNARE fusion complex"/>
    <property type="match status" value="1"/>
</dbReference>
<reference evidence="9 10" key="1">
    <citation type="journal article" date="2021" name="bioRxiv">
        <title>The Gossypium anomalum genome as a resource for cotton improvement and evolutionary analysis of hybrid incompatibility.</title>
        <authorList>
            <person name="Grover C.E."/>
            <person name="Yuan D."/>
            <person name="Arick M.A."/>
            <person name="Miller E.R."/>
            <person name="Hu G."/>
            <person name="Peterson D.G."/>
            <person name="Wendel J.F."/>
            <person name="Udall J.A."/>
        </authorList>
    </citation>
    <scope>NUCLEOTIDE SEQUENCE [LARGE SCALE GENOMIC DNA]</scope>
    <source>
        <strain evidence="9">JFW-Udall</strain>
        <tissue evidence="9">Leaf</tissue>
    </source>
</reference>
<proteinExistence type="predicted"/>
<evidence type="ECO:0000256" key="8">
    <source>
        <dbReference type="SAM" id="Phobius"/>
    </source>
</evidence>
<keyword evidence="3 8" id="KW-0812">Transmembrane</keyword>
<keyword evidence="7" id="KW-0175">Coiled coil</keyword>
<dbReference type="GO" id="GO:0006906">
    <property type="term" value="P:vesicle fusion"/>
    <property type="evidence" value="ECO:0007669"/>
    <property type="project" value="TreeGrafter"/>
</dbReference>
<dbReference type="Pfam" id="PF12352">
    <property type="entry name" value="V-SNARE_C"/>
    <property type="match status" value="1"/>
</dbReference>
<sequence>MAGMEGGGTLSEVYQSARKLLLRARDGIERLERFESSVSGTDSPELSFAVKKDISQIHSLCADMDRLWRSIPAKSQRDLWKRKVEQVAEEADSLKDSLDKYSMRNQRRMLEAKERAELLGRANGESAHVLRIFDEEAQAMQSVRNSSRMLQESFETGTAILSKYAEQRDRLKRAQRKALDVLNTVGLSNSVLRLIERRNRVDTWIKYVGMVLTVVIVFFFWKWTRLLIRYSDQETVPVSTSIISYKAYCQCYLLELKLENVVESCLLSTGTVNLVND</sequence>
<evidence type="ECO:0000256" key="7">
    <source>
        <dbReference type="SAM" id="Coils"/>
    </source>
</evidence>
<dbReference type="Proteomes" id="UP000701853">
    <property type="component" value="Chromosome 11"/>
</dbReference>
<comment type="caution">
    <text evidence="9">The sequence shown here is derived from an EMBL/GenBank/DDBJ whole genome shotgun (WGS) entry which is preliminary data.</text>
</comment>
<accession>A0A8J5YAU6</accession>
<dbReference type="GO" id="GO:0012507">
    <property type="term" value="C:ER to Golgi transport vesicle membrane"/>
    <property type="evidence" value="ECO:0007669"/>
    <property type="project" value="TreeGrafter"/>
</dbReference>
<keyword evidence="10" id="KW-1185">Reference proteome</keyword>
<dbReference type="Gene3D" id="1.20.5.110">
    <property type="match status" value="1"/>
</dbReference>